<accession>A0A810Q3G1</accession>
<dbReference type="InterPro" id="IPR015422">
    <property type="entry name" value="PyrdxlP-dep_Trfase_small"/>
</dbReference>
<name>A0A810Q3G1_9FIRM</name>
<comment type="similarity">
    <text evidence="2">Belongs to the GcvT family.</text>
</comment>
<dbReference type="InterPro" id="IPR006223">
    <property type="entry name" value="GcvT"/>
</dbReference>
<keyword evidence="4" id="KW-0808">Transferase</keyword>
<dbReference type="Gene3D" id="3.30.1360.120">
    <property type="entry name" value="Probable tRNA modification gtpase trme, domain 1"/>
    <property type="match status" value="1"/>
</dbReference>
<evidence type="ECO:0000313" key="8">
    <source>
        <dbReference type="Proteomes" id="UP000681035"/>
    </source>
</evidence>
<dbReference type="KEGG" id="vcop:MM50RIKEN_23530"/>
<protein>
    <recommendedName>
        <fullName evidence="9">Aminomethyltransferase</fullName>
    </recommendedName>
</protein>
<comment type="similarity">
    <text evidence="1">Belongs to the SHMT family.</text>
</comment>
<dbReference type="NCBIfam" id="TIGR00528">
    <property type="entry name" value="gcvT"/>
    <property type="match status" value="1"/>
</dbReference>
<dbReference type="NCBIfam" id="NF001567">
    <property type="entry name" value="PRK00389.1"/>
    <property type="match status" value="1"/>
</dbReference>
<dbReference type="SUPFAM" id="SSF53383">
    <property type="entry name" value="PLP-dependent transferases"/>
    <property type="match status" value="1"/>
</dbReference>
<feature type="domain" description="Serine hydroxymethyltransferase-like" evidence="5">
    <location>
        <begin position="435"/>
        <end position="834"/>
    </location>
</feature>
<dbReference type="InterPro" id="IPR029043">
    <property type="entry name" value="GcvT/YgfZ_C"/>
</dbReference>
<dbReference type="Pfam" id="PF01571">
    <property type="entry name" value="GCV_T"/>
    <property type="match status" value="1"/>
</dbReference>
<evidence type="ECO:0000256" key="3">
    <source>
        <dbReference type="ARBA" id="ARBA00022563"/>
    </source>
</evidence>
<organism evidence="7 8">
    <name type="scientific">Vescimonas coprocola</name>
    <dbReference type="NCBI Taxonomy" id="2714355"/>
    <lineage>
        <taxon>Bacteria</taxon>
        <taxon>Bacillati</taxon>
        <taxon>Bacillota</taxon>
        <taxon>Clostridia</taxon>
        <taxon>Eubacteriales</taxon>
        <taxon>Oscillospiraceae</taxon>
        <taxon>Vescimonas</taxon>
    </lineage>
</organism>
<dbReference type="Pfam" id="PF00464">
    <property type="entry name" value="SHMT"/>
    <property type="match status" value="1"/>
</dbReference>
<evidence type="ECO:0000256" key="2">
    <source>
        <dbReference type="ARBA" id="ARBA00008609"/>
    </source>
</evidence>
<evidence type="ECO:0000259" key="5">
    <source>
        <dbReference type="Pfam" id="PF00464"/>
    </source>
</evidence>
<gene>
    <name evidence="7" type="ORF">MM50RIKEN_23530</name>
</gene>
<dbReference type="SUPFAM" id="SSF103025">
    <property type="entry name" value="Folate-binding domain"/>
    <property type="match status" value="1"/>
</dbReference>
<dbReference type="InterPro" id="IPR015421">
    <property type="entry name" value="PyrdxlP-dep_Trfase_major"/>
</dbReference>
<dbReference type="GO" id="GO:0005829">
    <property type="term" value="C:cytosol"/>
    <property type="evidence" value="ECO:0007669"/>
    <property type="project" value="TreeGrafter"/>
</dbReference>
<dbReference type="InterPro" id="IPR028896">
    <property type="entry name" value="GcvT/YgfZ/DmdA"/>
</dbReference>
<reference evidence="7" key="1">
    <citation type="submission" date="2020-09" db="EMBL/GenBank/DDBJ databases">
        <title>New species isolated from human feces.</title>
        <authorList>
            <person name="Kitahara M."/>
            <person name="Shigeno Y."/>
            <person name="Shime M."/>
            <person name="Matsumoto Y."/>
            <person name="Nakamura S."/>
            <person name="Motooka D."/>
            <person name="Fukuoka S."/>
            <person name="Nishikawa H."/>
            <person name="Benno Y."/>
        </authorList>
    </citation>
    <scope>NUCLEOTIDE SEQUENCE</scope>
    <source>
        <strain evidence="7">MM50</strain>
    </source>
</reference>
<dbReference type="GO" id="GO:0005960">
    <property type="term" value="C:glycine cleavage complex"/>
    <property type="evidence" value="ECO:0007669"/>
    <property type="project" value="InterPro"/>
</dbReference>
<dbReference type="GO" id="GO:0006546">
    <property type="term" value="P:glycine catabolic process"/>
    <property type="evidence" value="ECO:0007669"/>
    <property type="project" value="InterPro"/>
</dbReference>
<dbReference type="PANTHER" id="PTHR43757">
    <property type="entry name" value="AMINOMETHYLTRANSFERASE"/>
    <property type="match status" value="1"/>
</dbReference>
<dbReference type="InterPro" id="IPR015424">
    <property type="entry name" value="PyrdxlP-dep_Trfase"/>
</dbReference>
<dbReference type="EMBL" id="AP023418">
    <property type="protein sequence ID" value="BCK82590.1"/>
    <property type="molecule type" value="Genomic_DNA"/>
</dbReference>
<evidence type="ECO:0008006" key="9">
    <source>
        <dbReference type="Google" id="ProtNLM"/>
    </source>
</evidence>
<dbReference type="Proteomes" id="UP000681035">
    <property type="component" value="Chromosome"/>
</dbReference>
<dbReference type="InterPro" id="IPR019798">
    <property type="entry name" value="Ser_HO-MeTrfase_PLP_BS"/>
</dbReference>
<proteinExistence type="inferred from homology"/>
<dbReference type="GO" id="GO:0006730">
    <property type="term" value="P:one-carbon metabolic process"/>
    <property type="evidence" value="ECO:0007669"/>
    <property type="project" value="UniProtKB-KW"/>
</dbReference>
<dbReference type="InterPro" id="IPR027266">
    <property type="entry name" value="TrmE/GcvT-like"/>
</dbReference>
<dbReference type="InterPro" id="IPR039429">
    <property type="entry name" value="SHMT-like_dom"/>
</dbReference>
<dbReference type="Gene3D" id="3.40.640.10">
    <property type="entry name" value="Type I PLP-dependent aspartate aminotransferase-like (Major domain)"/>
    <property type="match status" value="1"/>
</dbReference>
<dbReference type="SUPFAM" id="SSF101790">
    <property type="entry name" value="Aminomethyltransferase beta-barrel domain"/>
    <property type="match status" value="1"/>
</dbReference>
<dbReference type="Gene3D" id="3.90.1150.10">
    <property type="entry name" value="Aspartate Aminotransferase, domain 1"/>
    <property type="match status" value="1"/>
</dbReference>
<feature type="domain" description="GCVT N-terminal" evidence="6">
    <location>
        <begin position="9"/>
        <end position="246"/>
    </location>
</feature>
<dbReference type="RefSeq" id="WP_213541146.1">
    <property type="nucleotide sequence ID" value="NZ_AP023418.1"/>
</dbReference>
<keyword evidence="8" id="KW-1185">Reference proteome</keyword>
<dbReference type="AlphaFoldDB" id="A0A810Q3G1"/>
<evidence type="ECO:0000259" key="6">
    <source>
        <dbReference type="Pfam" id="PF01571"/>
    </source>
</evidence>
<dbReference type="PANTHER" id="PTHR43757:SF2">
    <property type="entry name" value="AMINOMETHYLTRANSFERASE, MITOCHONDRIAL"/>
    <property type="match status" value="1"/>
</dbReference>
<dbReference type="GO" id="GO:0004047">
    <property type="term" value="F:aminomethyltransferase activity"/>
    <property type="evidence" value="ECO:0007669"/>
    <property type="project" value="InterPro"/>
</dbReference>
<dbReference type="PROSITE" id="PS00096">
    <property type="entry name" value="SHMT"/>
    <property type="match status" value="1"/>
</dbReference>
<dbReference type="InterPro" id="IPR006222">
    <property type="entry name" value="GCVT_N"/>
</dbReference>
<sequence length="881" mass="99073">MSELKRTQLYETHVAAGASMVDFGGWEMPVQYPTGIVAEHLYTRHFCSLFDVSHMGRLLIEGPERLAFLQHVLSSNVAGLDLNMAQYCILPDEDGGAVDDAYLYRFEEERFLLVVNAANTEKDLMHLRSVVKDYDCTITDITSRWASIAVQGPKSKDLLTTLSGGVQVTEPMKNALNTLTFEGHEVKVAKTGYTGEPLGYEVYCRSEDAAWLWNRLVELGARPAGLGARDTLRMEAGFPLYGHEMGVDPDGQRIPIFAVPLAKFAVSFAPQKGEFIGRKALEQQFDAFRRIMNRDFSDCTALPRRILPIALLDRGVMRAGMAVYRGEKQVGWVTSGTMVPYYVAEGEGLETVITQETAKRAIGLCYVDSDVLTDDVVEVDIRGRRLKAVIPARHMSVGAPPYARPLLYRRPEDEVSQPADRAAKALELLHLAQDNHQWRQRQCINLIPSENTPSRAVQLLAASDPSCRYAEHKKIISFYDKDVFYYQGTKFIDTVEQLLAEQMRQYLGCTQVETRVISGQMSNMATFSALMDWKNRLDRKHTPQRLGYVLNNHIIRGGHLSAQPMGALKDYIAVDPVTERTAVVNFPVCRDDLFRIDVEETKKVIDRYRPELIIFGKSMVLRREPVAEIRRFVTEQNIPTTIMYDMAHVLGLVGDHFQKPFEEGAEIVTGSTHKTFFGPQRGVIGVNYRREDLKWGLWETIQSRAFPGSVSNHHLGTQLGLLMAAYEMNYFKDSYQKAVIDNAKYFAKALHEAGLHVLGDPAIGYTETHQVLVDVGYGTGPEVAERLEENNIIVNYQATPDEEGFTASGALRMGVSEMTRFGFGQTEFTELAGLMADCILRGKDVGQEVSRLRSRYTTMHYCFDGPEFQTALEQFMGQIGF</sequence>
<keyword evidence="3" id="KW-0554">One-carbon metabolism</keyword>
<evidence type="ECO:0000313" key="7">
    <source>
        <dbReference type="EMBL" id="BCK82590.1"/>
    </source>
</evidence>
<evidence type="ECO:0000256" key="1">
    <source>
        <dbReference type="ARBA" id="ARBA00006376"/>
    </source>
</evidence>
<evidence type="ECO:0000256" key="4">
    <source>
        <dbReference type="ARBA" id="ARBA00022679"/>
    </source>
</evidence>
<dbReference type="GO" id="GO:0030170">
    <property type="term" value="F:pyridoxal phosphate binding"/>
    <property type="evidence" value="ECO:0007669"/>
    <property type="project" value="InterPro"/>
</dbReference>